<evidence type="ECO:0000313" key="2">
    <source>
        <dbReference type="Proteomes" id="UP000075809"/>
    </source>
</evidence>
<dbReference type="Proteomes" id="UP000075809">
    <property type="component" value="Unassembled WGS sequence"/>
</dbReference>
<dbReference type="PANTHER" id="PTHR46114:SF1">
    <property type="entry name" value="ZAD DOMAIN-CONTAINING PROTEIN"/>
    <property type="match status" value="1"/>
</dbReference>
<proteinExistence type="predicted"/>
<reference evidence="1 2" key="1">
    <citation type="submission" date="2015-09" db="EMBL/GenBank/DDBJ databases">
        <title>Trachymyrmex zeteki WGS genome.</title>
        <authorList>
            <person name="Nygaard S."/>
            <person name="Hu H."/>
            <person name="Boomsma J."/>
            <person name="Zhang G."/>
        </authorList>
    </citation>
    <scope>NUCLEOTIDE SEQUENCE [LARGE SCALE GENOMIC DNA]</scope>
    <source>
        <strain evidence="1">Tzet28-1</strain>
        <tissue evidence="1">Whole body</tissue>
    </source>
</reference>
<gene>
    <name evidence="1" type="ORF">ALC60_13464</name>
</gene>
<protein>
    <submittedName>
        <fullName evidence="1">Uncharacterized protein</fullName>
    </submittedName>
</protein>
<dbReference type="PANTHER" id="PTHR46114">
    <property type="entry name" value="APPLE DOMAIN-CONTAINING PROTEIN"/>
    <property type="match status" value="1"/>
</dbReference>
<accession>A0A151WIC6</accession>
<evidence type="ECO:0000313" key="1">
    <source>
        <dbReference type="EMBL" id="KYQ47485.1"/>
    </source>
</evidence>
<dbReference type="STRING" id="64791.A0A151WIC6"/>
<dbReference type="AlphaFoldDB" id="A0A151WIC6"/>
<name>A0A151WIC6_9HYME</name>
<dbReference type="EMBL" id="KQ983097">
    <property type="protein sequence ID" value="KYQ47485.1"/>
    <property type="molecule type" value="Genomic_DNA"/>
</dbReference>
<sequence length="72" mass="8445">MESCNVDTVIIFYNFLGKNRVENYKEVVAETIVAFRKIRVNTSLKIDILHSHLDFFPDNLGNFSDEHGERFH</sequence>
<keyword evidence="2" id="KW-1185">Reference proteome</keyword>
<organism evidence="1 2">
    <name type="scientific">Mycetomoellerius zeteki</name>
    <dbReference type="NCBI Taxonomy" id="64791"/>
    <lineage>
        <taxon>Eukaryota</taxon>
        <taxon>Metazoa</taxon>
        <taxon>Ecdysozoa</taxon>
        <taxon>Arthropoda</taxon>
        <taxon>Hexapoda</taxon>
        <taxon>Insecta</taxon>
        <taxon>Pterygota</taxon>
        <taxon>Neoptera</taxon>
        <taxon>Endopterygota</taxon>
        <taxon>Hymenoptera</taxon>
        <taxon>Apocrita</taxon>
        <taxon>Aculeata</taxon>
        <taxon>Formicoidea</taxon>
        <taxon>Formicidae</taxon>
        <taxon>Myrmicinae</taxon>
        <taxon>Mycetomoellerius</taxon>
    </lineage>
</organism>